<feature type="compositionally biased region" description="Polar residues" evidence="1">
    <location>
        <begin position="1"/>
        <end position="13"/>
    </location>
</feature>
<evidence type="ECO:0000256" key="1">
    <source>
        <dbReference type="SAM" id="MobiDB-lite"/>
    </source>
</evidence>
<dbReference type="EMBL" id="AMZH03006562">
    <property type="protein sequence ID" value="RRT63531.1"/>
    <property type="molecule type" value="Genomic_DNA"/>
</dbReference>
<dbReference type="AlphaFoldDB" id="A0A426ZHV9"/>
<gene>
    <name evidence="2" type="ORF">B296_00042627</name>
</gene>
<comment type="caution">
    <text evidence="2">The sequence shown here is derived from an EMBL/GenBank/DDBJ whole genome shotgun (WGS) entry which is preliminary data.</text>
</comment>
<proteinExistence type="predicted"/>
<evidence type="ECO:0000313" key="2">
    <source>
        <dbReference type="EMBL" id="RRT63531.1"/>
    </source>
</evidence>
<reference evidence="2 3" key="1">
    <citation type="journal article" date="2014" name="Agronomy (Basel)">
        <title>A Draft Genome Sequence for Ensete ventricosum, the Drought-Tolerant Tree Against Hunger.</title>
        <authorList>
            <person name="Harrison J."/>
            <person name="Moore K.A."/>
            <person name="Paszkiewicz K."/>
            <person name="Jones T."/>
            <person name="Grant M."/>
            <person name="Ambacheew D."/>
            <person name="Muzemil S."/>
            <person name="Studholme D.J."/>
        </authorList>
    </citation>
    <scope>NUCLEOTIDE SEQUENCE [LARGE SCALE GENOMIC DNA]</scope>
</reference>
<dbReference type="Proteomes" id="UP000287651">
    <property type="component" value="Unassembled WGS sequence"/>
</dbReference>
<evidence type="ECO:0000313" key="3">
    <source>
        <dbReference type="Proteomes" id="UP000287651"/>
    </source>
</evidence>
<organism evidence="2 3">
    <name type="scientific">Ensete ventricosum</name>
    <name type="common">Abyssinian banana</name>
    <name type="synonym">Musa ensete</name>
    <dbReference type="NCBI Taxonomy" id="4639"/>
    <lineage>
        <taxon>Eukaryota</taxon>
        <taxon>Viridiplantae</taxon>
        <taxon>Streptophyta</taxon>
        <taxon>Embryophyta</taxon>
        <taxon>Tracheophyta</taxon>
        <taxon>Spermatophyta</taxon>
        <taxon>Magnoliopsida</taxon>
        <taxon>Liliopsida</taxon>
        <taxon>Zingiberales</taxon>
        <taxon>Musaceae</taxon>
        <taxon>Ensete</taxon>
    </lineage>
</organism>
<sequence length="95" mass="9964">MNLSPSNLDANLTSTPFLDPDPAPPTLDDPSPGGNSKESRIGGTGNRGGGGESSGRGDREEGGEDPDLLQLRTVSFVHYRCTENLSMSSFFSPPP</sequence>
<name>A0A426ZHV9_ENSVE</name>
<protein>
    <submittedName>
        <fullName evidence="2">Uncharacterized protein</fullName>
    </submittedName>
</protein>
<accession>A0A426ZHV9</accession>
<feature type="region of interest" description="Disordered" evidence="1">
    <location>
        <begin position="1"/>
        <end position="70"/>
    </location>
</feature>
<feature type="compositionally biased region" description="Gly residues" evidence="1">
    <location>
        <begin position="42"/>
        <end position="54"/>
    </location>
</feature>